<dbReference type="InterPro" id="IPR012337">
    <property type="entry name" value="RNaseH-like_sf"/>
</dbReference>
<keyword evidence="4" id="KW-1185">Reference proteome</keyword>
<name>A0A4V1M4A1_TREME</name>
<dbReference type="PANTHER" id="PTHR46791:SF5">
    <property type="entry name" value="CLR5 DOMAIN-CONTAINING PROTEIN-RELATED"/>
    <property type="match status" value="1"/>
</dbReference>
<dbReference type="VEuPathDB" id="FungiDB:TREMEDRAFT_25213"/>
<dbReference type="GO" id="GO:0003723">
    <property type="term" value="F:RNA binding"/>
    <property type="evidence" value="ECO:0007669"/>
    <property type="project" value="UniProtKB-KW"/>
</dbReference>
<sequence length="541" mass="62614">MDAYHAGIINDEPVHQPIPLSHNEILMLYEDIHHYLDPISILVTSPPDLRDPDDVVDAQDDIREILELLNSLQLSLPVNIYTDLMVTVGQLEQSLDWLAESLNQPEGFLPPPPGRRWVRGDNGRMRLDIDQDLMLLLMEHGWKDRELQEMFGCVRSTLQNRRKDWGWSKRGFTVTSDLQLTEHINRFQASTTGLLGVKALQGALRSAGVFVPRYRVREILRSIDPAGVTLRWARNIKRRVYSVPYVNSLWHIDGHHKLVTWKFVIHGAINGHSRVITFLHASTNNRADSVLDLFLNATERWGWPARVRADYGGENLLVKDVMEHVRSNIRRPFIQGPSTRNQRIERLWVDLQKWATLSYRRAFEALEAEGVLDLNSPLHMWCLHFCYLPMLNQSLNDFRVFWNNHGVRTMQGRTPVDQHLRSRVEAKKRGINIMRDPLALPPETPEAMRGDTEQNFEYYGIDNFGRRETRQPQDMDQYVVVPPVLVGVQPGVQALLEQQETKQVLSQFAGPSWLPGVDWGRQRYIDTVNKLGEILENRFDF</sequence>
<dbReference type="GO" id="GO:0005634">
    <property type="term" value="C:nucleus"/>
    <property type="evidence" value="ECO:0007669"/>
    <property type="project" value="UniProtKB-ARBA"/>
</dbReference>
<dbReference type="SUPFAM" id="SSF53098">
    <property type="entry name" value="Ribonuclease H-like"/>
    <property type="match status" value="1"/>
</dbReference>
<dbReference type="GO" id="GO:0015074">
    <property type="term" value="P:DNA integration"/>
    <property type="evidence" value="ECO:0007669"/>
    <property type="project" value="InterPro"/>
</dbReference>
<gene>
    <name evidence="3" type="ORF">M231_03001</name>
</gene>
<comment type="caution">
    <text evidence="3">The sequence shown here is derived from an EMBL/GenBank/DDBJ whole genome shotgun (WGS) entry which is preliminary data.</text>
</comment>
<dbReference type="InterPro" id="IPR001584">
    <property type="entry name" value="Integrase_cat-core"/>
</dbReference>
<dbReference type="OrthoDB" id="2594386at2759"/>
<evidence type="ECO:0000256" key="1">
    <source>
        <dbReference type="ARBA" id="ARBA00022884"/>
    </source>
</evidence>
<dbReference type="EMBL" id="SDIL01000028">
    <property type="protein sequence ID" value="RXK39647.1"/>
    <property type="molecule type" value="Genomic_DNA"/>
</dbReference>
<dbReference type="Proteomes" id="UP000289152">
    <property type="component" value="Unassembled WGS sequence"/>
</dbReference>
<dbReference type="Pfam" id="PF24764">
    <property type="entry name" value="rva_4"/>
    <property type="match status" value="1"/>
</dbReference>
<dbReference type="PROSITE" id="PS50994">
    <property type="entry name" value="INTEGRASE"/>
    <property type="match status" value="1"/>
</dbReference>
<protein>
    <recommendedName>
        <fullName evidence="2">Integrase catalytic domain-containing protein</fullName>
    </recommendedName>
</protein>
<feature type="domain" description="Integrase catalytic" evidence="2">
    <location>
        <begin position="240"/>
        <end position="423"/>
    </location>
</feature>
<accession>A0A4V1M4A1</accession>
<dbReference type="InterPro" id="IPR058913">
    <property type="entry name" value="Integrase_dom_put"/>
</dbReference>
<dbReference type="InParanoid" id="A0A4V1M4A1"/>
<dbReference type="AlphaFoldDB" id="A0A4V1M4A1"/>
<keyword evidence="1" id="KW-0694">RNA-binding</keyword>
<evidence type="ECO:0000313" key="3">
    <source>
        <dbReference type="EMBL" id="RXK39647.1"/>
    </source>
</evidence>
<organism evidence="3 4">
    <name type="scientific">Tremella mesenterica</name>
    <name type="common">Jelly fungus</name>
    <dbReference type="NCBI Taxonomy" id="5217"/>
    <lineage>
        <taxon>Eukaryota</taxon>
        <taxon>Fungi</taxon>
        <taxon>Dikarya</taxon>
        <taxon>Basidiomycota</taxon>
        <taxon>Agaricomycotina</taxon>
        <taxon>Tremellomycetes</taxon>
        <taxon>Tremellales</taxon>
        <taxon>Tremellaceae</taxon>
        <taxon>Tremella</taxon>
    </lineage>
</organism>
<proteinExistence type="predicted"/>
<evidence type="ECO:0000259" key="2">
    <source>
        <dbReference type="PROSITE" id="PS50994"/>
    </source>
</evidence>
<dbReference type="PANTHER" id="PTHR46791">
    <property type="entry name" value="EXPRESSED PROTEIN"/>
    <property type="match status" value="1"/>
</dbReference>
<evidence type="ECO:0000313" key="4">
    <source>
        <dbReference type="Proteomes" id="UP000289152"/>
    </source>
</evidence>
<reference evidence="3 4" key="1">
    <citation type="submission" date="2016-06" db="EMBL/GenBank/DDBJ databases">
        <title>Evolution of pathogenesis and genome organization in the Tremellales.</title>
        <authorList>
            <person name="Cuomo C."/>
            <person name="Litvintseva A."/>
            <person name="Heitman J."/>
            <person name="Chen Y."/>
            <person name="Sun S."/>
            <person name="Springer D."/>
            <person name="Dromer F."/>
            <person name="Young S."/>
            <person name="Zeng Q."/>
            <person name="Chapman S."/>
            <person name="Gujja S."/>
            <person name="Saif S."/>
            <person name="Birren B."/>
        </authorList>
    </citation>
    <scope>NUCLEOTIDE SEQUENCE [LARGE SCALE GENOMIC DNA]</scope>
    <source>
        <strain evidence="3 4">ATCC 28783</strain>
    </source>
</reference>